<evidence type="ECO:0000259" key="7">
    <source>
        <dbReference type="PROSITE" id="PS00623"/>
    </source>
</evidence>
<dbReference type="AlphaFoldDB" id="A0A7X0PJ36"/>
<dbReference type="SUPFAM" id="SSF54373">
    <property type="entry name" value="FAD-linked reductases, C-terminal domain"/>
    <property type="match status" value="1"/>
</dbReference>
<dbReference type="Gene3D" id="3.30.560.10">
    <property type="entry name" value="Glucose Oxidase, domain 3"/>
    <property type="match status" value="1"/>
</dbReference>
<dbReference type="InterPro" id="IPR012132">
    <property type="entry name" value="GMC_OxRdtase"/>
</dbReference>
<keyword evidence="4 5" id="KW-0274">FAD</keyword>
<evidence type="ECO:0000256" key="1">
    <source>
        <dbReference type="ARBA" id="ARBA00001974"/>
    </source>
</evidence>
<sequence>MGAVQAYNYIVVGGGSAGCVVTHRLVRAGHSVLLLEAGPADNTPFVRMPATFVRVIGSERTWLYETEPQPHAQGRRMHVPQGRTLGGGSSVNAMVYIRGQAADYDGWAAQGCTGWAWSDVLPWFRQAEANHVLSGPLHGTEGPLHVSETRHRHPLSSAFLQAAQECGLPYNHDFNGAEQAGVGYYQTTTHQGERASTAATYLAAVRHLPNLTVATGAQVLRLTLSGGRATGVVYRDAHGTEHQALAHDEVVLSAGALATPKLLMLSGIGPGAHLQSMGIPVVHDLPGVGQNFQDHLEVSVYGRCRAPISLAGQDRGLAALRHGLQWQLTRTGLLTSNVVESGGFVDTTGSGRPDVQFHVLPVLVGDVDREPLAGHGISINPCFLRPASRGSVALASPDPMAQARFDGNFLAAREDVDTLVRGVKLARRILRAPSLARHISAELSPSADEALDDAALETHVRARAKTVYHPAGTCRMGGAGDAQAVLDPALRVRGVAGLRVCDASAMPTLVSGNTNAPVVMLAERCADFMLRAR</sequence>
<feature type="domain" description="Glucose-methanol-choline oxidoreductase N-terminal" evidence="8">
    <location>
        <begin position="255"/>
        <end position="269"/>
    </location>
</feature>
<evidence type="ECO:0000259" key="8">
    <source>
        <dbReference type="PROSITE" id="PS00624"/>
    </source>
</evidence>
<dbReference type="Proteomes" id="UP000575083">
    <property type="component" value="Unassembled WGS sequence"/>
</dbReference>
<name>A0A7X0PJ36_9BURK</name>
<dbReference type="GO" id="GO:0016614">
    <property type="term" value="F:oxidoreductase activity, acting on CH-OH group of donors"/>
    <property type="evidence" value="ECO:0007669"/>
    <property type="project" value="InterPro"/>
</dbReference>
<feature type="binding site" evidence="5">
    <location>
        <position position="219"/>
    </location>
    <ligand>
        <name>FAD</name>
        <dbReference type="ChEBI" id="CHEBI:57692"/>
    </ligand>
</feature>
<evidence type="ECO:0000256" key="3">
    <source>
        <dbReference type="ARBA" id="ARBA00022630"/>
    </source>
</evidence>
<dbReference type="Pfam" id="PF05199">
    <property type="entry name" value="GMC_oxred_C"/>
    <property type="match status" value="1"/>
</dbReference>
<feature type="domain" description="Glucose-methanol-choline oxidoreductase N-terminal" evidence="7">
    <location>
        <begin position="82"/>
        <end position="105"/>
    </location>
</feature>
<dbReference type="PANTHER" id="PTHR11552:SF147">
    <property type="entry name" value="CHOLINE DEHYDROGENASE, MITOCHONDRIAL"/>
    <property type="match status" value="1"/>
</dbReference>
<dbReference type="EMBL" id="JACHLK010000015">
    <property type="protein sequence ID" value="MBB6562880.1"/>
    <property type="molecule type" value="Genomic_DNA"/>
</dbReference>
<organism evidence="9 10">
    <name type="scientific">Acidovorax soli</name>
    <dbReference type="NCBI Taxonomy" id="592050"/>
    <lineage>
        <taxon>Bacteria</taxon>
        <taxon>Pseudomonadati</taxon>
        <taxon>Pseudomonadota</taxon>
        <taxon>Betaproteobacteria</taxon>
        <taxon>Burkholderiales</taxon>
        <taxon>Comamonadaceae</taxon>
        <taxon>Acidovorax</taxon>
    </lineage>
</organism>
<feature type="binding site" evidence="5">
    <location>
        <begin position="92"/>
        <end position="95"/>
    </location>
    <ligand>
        <name>FAD</name>
        <dbReference type="ChEBI" id="CHEBI:57692"/>
    </ligand>
</feature>
<dbReference type="RefSeq" id="WP_184863323.1">
    <property type="nucleotide sequence ID" value="NZ_JACHLK010000015.1"/>
</dbReference>
<evidence type="ECO:0000256" key="6">
    <source>
        <dbReference type="RuleBase" id="RU003968"/>
    </source>
</evidence>
<keyword evidence="10" id="KW-1185">Reference proteome</keyword>
<dbReference type="PANTHER" id="PTHR11552">
    <property type="entry name" value="GLUCOSE-METHANOL-CHOLINE GMC OXIDOREDUCTASE"/>
    <property type="match status" value="1"/>
</dbReference>
<dbReference type="Pfam" id="PF00732">
    <property type="entry name" value="GMC_oxred_N"/>
    <property type="match status" value="1"/>
</dbReference>
<protein>
    <submittedName>
        <fullName evidence="9">Choline dehydrogenase-like flavoprotein</fullName>
    </submittedName>
</protein>
<evidence type="ECO:0000313" key="10">
    <source>
        <dbReference type="Proteomes" id="UP000575083"/>
    </source>
</evidence>
<dbReference type="InterPro" id="IPR036188">
    <property type="entry name" value="FAD/NAD-bd_sf"/>
</dbReference>
<dbReference type="Gene3D" id="3.50.50.60">
    <property type="entry name" value="FAD/NAD(P)-binding domain"/>
    <property type="match status" value="1"/>
</dbReference>
<proteinExistence type="inferred from homology"/>
<evidence type="ECO:0000313" key="9">
    <source>
        <dbReference type="EMBL" id="MBB6562880.1"/>
    </source>
</evidence>
<dbReference type="PROSITE" id="PS00624">
    <property type="entry name" value="GMC_OXRED_2"/>
    <property type="match status" value="1"/>
</dbReference>
<reference evidence="9 10" key="1">
    <citation type="submission" date="2020-08" db="EMBL/GenBank/DDBJ databases">
        <title>Functional genomics of gut bacteria from endangered species of beetles.</title>
        <authorList>
            <person name="Carlos-Shanley C."/>
        </authorList>
    </citation>
    <scope>NUCLEOTIDE SEQUENCE [LARGE SCALE GENOMIC DNA]</scope>
    <source>
        <strain evidence="9 10">S00198</strain>
    </source>
</reference>
<dbReference type="GO" id="GO:0050660">
    <property type="term" value="F:flavin adenine dinucleotide binding"/>
    <property type="evidence" value="ECO:0007669"/>
    <property type="project" value="InterPro"/>
</dbReference>
<keyword evidence="3 6" id="KW-0285">Flavoprotein</keyword>
<dbReference type="InterPro" id="IPR007867">
    <property type="entry name" value="GMC_OxRtase_C"/>
</dbReference>
<comment type="caution">
    <text evidence="9">The sequence shown here is derived from an EMBL/GenBank/DDBJ whole genome shotgun (WGS) entry which is preliminary data.</text>
</comment>
<dbReference type="PIRSF" id="PIRSF000137">
    <property type="entry name" value="Alcohol_oxidase"/>
    <property type="match status" value="1"/>
</dbReference>
<dbReference type="PROSITE" id="PS00623">
    <property type="entry name" value="GMC_OXRED_1"/>
    <property type="match status" value="1"/>
</dbReference>
<evidence type="ECO:0000256" key="4">
    <source>
        <dbReference type="ARBA" id="ARBA00022827"/>
    </source>
</evidence>
<comment type="cofactor">
    <cofactor evidence="1 5">
        <name>FAD</name>
        <dbReference type="ChEBI" id="CHEBI:57692"/>
    </cofactor>
</comment>
<dbReference type="InterPro" id="IPR000172">
    <property type="entry name" value="GMC_OxRdtase_N"/>
</dbReference>
<dbReference type="SUPFAM" id="SSF51905">
    <property type="entry name" value="FAD/NAD(P)-binding domain"/>
    <property type="match status" value="1"/>
</dbReference>
<evidence type="ECO:0000256" key="2">
    <source>
        <dbReference type="ARBA" id="ARBA00010790"/>
    </source>
</evidence>
<comment type="similarity">
    <text evidence="2 6">Belongs to the GMC oxidoreductase family.</text>
</comment>
<gene>
    <name evidence="9" type="ORF">HNP48_005597</name>
</gene>
<accession>A0A7X0PJ36</accession>
<evidence type="ECO:0000256" key="5">
    <source>
        <dbReference type="PIRSR" id="PIRSR000137-2"/>
    </source>
</evidence>